<dbReference type="AlphaFoldDB" id="A0A0C1UF07"/>
<reference evidence="1 2" key="1">
    <citation type="journal article" date="2015" name="Infect. Genet. Evol.">
        <title>Genomic sequences of six botulinum neurotoxin-producing strains representing three clostridial species illustrate the mobility and diversity of botulinum neurotoxin genes.</title>
        <authorList>
            <person name="Smith T.J."/>
            <person name="Hill K.K."/>
            <person name="Xie G."/>
            <person name="Foley B.T."/>
            <person name="Williamson C.H."/>
            <person name="Foster J.T."/>
            <person name="Johnson S.L."/>
            <person name="Chertkov O."/>
            <person name="Teshima H."/>
            <person name="Gibbons H.S."/>
            <person name="Johnsky L.A."/>
            <person name="Karavis M.A."/>
            <person name="Smith L.A."/>
        </authorList>
    </citation>
    <scope>NUCLEOTIDE SEQUENCE [LARGE SCALE GENOMIC DNA]</scope>
    <source>
        <strain evidence="1 2">CDC 2741</strain>
    </source>
</reference>
<dbReference type="Proteomes" id="UP000031366">
    <property type="component" value="Unassembled WGS sequence"/>
</dbReference>
<dbReference type="RefSeq" id="WP_039634411.1">
    <property type="nucleotide sequence ID" value="NZ_AYSO01000018.1"/>
</dbReference>
<dbReference type="OrthoDB" id="9957825at2"/>
<evidence type="ECO:0000313" key="1">
    <source>
        <dbReference type="EMBL" id="KIE45945.1"/>
    </source>
</evidence>
<name>A0A0C1UF07_9CLOT</name>
<evidence type="ECO:0000313" key="2">
    <source>
        <dbReference type="Proteomes" id="UP000031366"/>
    </source>
</evidence>
<gene>
    <name evidence="1" type="ORF">U732_2201</name>
</gene>
<organism evidence="1 2">
    <name type="scientific">Clostridium argentinense CDC 2741</name>
    <dbReference type="NCBI Taxonomy" id="1418104"/>
    <lineage>
        <taxon>Bacteria</taxon>
        <taxon>Bacillati</taxon>
        <taxon>Bacillota</taxon>
        <taxon>Clostridia</taxon>
        <taxon>Eubacteriales</taxon>
        <taxon>Clostridiaceae</taxon>
        <taxon>Clostridium</taxon>
    </lineage>
</organism>
<proteinExistence type="predicted"/>
<keyword evidence="2" id="KW-1185">Reference proteome</keyword>
<dbReference type="EMBL" id="AYSO01000018">
    <property type="protein sequence ID" value="KIE45945.1"/>
    <property type="molecule type" value="Genomic_DNA"/>
</dbReference>
<dbReference type="Gene3D" id="1.20.120.660">
    <property type="entry name" value="IL-4 antagonist (De novo design) like domain"/>
    <property type="match status" value="1"/>
</dbReference>
<comment type="caution">
    <text evidence="1">The sequence shown here is derived from an EMBL/GenBank/DDBJ whole genome shotgun (WGS) entry which is preliminary data.</text>
</comment>
<protein>
    <submittedName>
        <fullName evidence="1">Uncharacterized protein</fullName>
    </submittedName>
</protein>
<sequence>MICPNQATITNIIEKEEILISKYKSYLKAVNNSSMRSSIEELIQKHNNHIEVLQQLLGR</sequence>
<dbReference type="STRING" id="29341.RSJ17_03300"/>
<accession>A0A0C1UF07</accession>